<dbReference type="CDD" id="cd09272">
    <property type="entry name" value="RNase_HI_RT_Ty1"/>
    <property type="match status" value="1"/>
</dbReference>
<keyword evidence="1" id="KW-0812">Transmembrane</keyword>
<evidence type="ECO:0000313" key="2">
    <source>
        <dbReference type="EMBL" id="PON47155.1"/>
    </source>
</evidence>
<comment type="caution">
    <text evidence="2">The sequence shown here is derived from an EMBL/GenBank/DDBJ whole genome shotgun (WGS) entry which is preliminary data.</text>
</comment>
<keyword evidence="1" id="KW-0472">Membrane</keyword>
<keyword evidence="3" id="KW-1185">Reference proteome</keyword>
<protein>
    <submittedName>
        <fullName evidence="2">Uncharacterized protein</fullName>
    </submittedName>
</protein>
<evidence type="ECO:0000256" key="1">
    <source>
        <dbReference type="SAM" id="Phobius"/>
    </source>
</evidence>
<sequence>SITKNPEHYDRTKHVELDWHFIKEKVEEGIVELVYTSTNSQVVDVLTKSLPRKKFEVLISKLGMTSIPSLRGSVEFQNYLFLLFWFPLFIFPPCLMGVLSGLFSATNFMFLVLEFVFYFSFFVFRLGIPVFHGLVFGLFFRGCFLKVVFP</sequence>
<organism evidence="2 3">
    <name type="scientific">Parasponia andersonii</name>
    <name type="common">Sponia andersonii</name>
    <dbReference type="NCBI Taxonomy" id="3476"/>
    <lineage>
        <taxon>Eukaryota</taxon>
        <taxon>Viridiplantae</taxon>
        <taxon>Streptophyta</taxon>
        <taxon>Embryophyta</taxon>
        <taxon>Tracheophyta</taxon>
        <taxon>Spermatophyta</taxon>
        <taxon>Magnoliopsida</taxon>
        <taxon>eudicotyledons</taxon>
        <taxon>Gunneridae</taxon>
        <taxon>Pentapetalae</taxon>
        <taxon>rosids</taxon>
        <taxon>fabids</taxon>
        <taxon>Rosales</taxon>
        <taxon>Cannabaceae</taxon>
        <taxon>Parasponia</taxon>
    </lineage>
</organism>
<name>A0A2P5BED2_PARAD</name>
<feature type="transmembrane region" description="Helical" evidence="1">
    <location>
        <begin position="79"/>
        <end position="103"/>
    </location>
</feature>
<accession>A0A2P5BED2</accession>
<keyword evidence="1" id="KW-1133">Transmembrane helix</keyword>
<reference evidence="3" key="1">
    <citation type="submission" date="2016-06" db="EMBL/GenBank/DDBJ databases">
        <title>Parallel loss of symbiosis genes in relatives of nitrogen-fixing non-legume Parasponia.</title>
        <authorList>
            <person name="Van Velzen R."/>
            <person name="Holmer R."/>
            <person name="Bu F."/>
            <person name="Rutten L."/>
            <person name="Van Zeijl A."/>
            <person name="Liu W."/>
            <person name="Santuari L."/>
            <person name="Cao Q."/>
            <person name="Sharma T."/>
            <person name="Shen D."/>
            <person name="Roswanjaya Y."/>
            <person name="Wardhani T."/>
            <person name="Kalhor M.S."/>
            <person name="Jansen J."/>
            <person name="Van den Hoogen J."/>
            <person name="Gungor B."/>
            <person name="Hartog M."/>
            <person name="Hontelez J."/>
            <person name="Verver J."/>
            <person name="Yang W.-C."/>
            <person name="Schijlen E."/>
            <person name="Repin R."/>
            <person name="Schilthuizen M."/>
            <person name="Schranz E."/>
            <person name="Heidstra R."/>
            <person name="Miyata K."/>
            <person name="Fedorova E."/>
            <person name="Kohlen W."/>
            <person name="Bisseling T."/>
            <person name="Smit S."/>
            <person name="Geurts R."/>
        </authorList>
    </citation>
    <scope>NUCLEOTIDE SEQUENCE [LARGE SCALE GENOMIC DNA]</scope>
    <source>
        <strain evidence="3">cv. WU1-14</strain>
    </source>
</reference>
<dbReference type="Proteomes" id="UP000237105">
    <property type="component" value="Unassembled WGS sequence"/>
</dbReference>
<evidence type="ECO:0000313" key="3">
    <source>
        <dbReference type="Proteomes" id="UP000237105"/>
    </source>
</evidence>
<proteinExistence type="predicted"/>
<feature type="non-terminal residue" evidence="2">
    <location>
        <position position="1"/>
    </location>
</feature>
<dbReference type="EMBL" id="JXTB01000299">
    <property type="protein sequence ID" value="PON47155.1"/>
    <property type="molecule type" value="Genomic_DNA"/>
</dbReference>
<gene>
    <name evidence="2" type="ORF">PanWU01x14_246640</name>
</gene>
<dbReference type="STRING" id="3476.A0A2P5BED2"/>
<dbReference type="AlphaFoldDB" id="A0A2P5BED2"/>
<feature type="transmembrane region" description="Helical" evidence="1">
    <location>
        <begin position="115"/>
        <end position="140"/>
    </location>
</feature>
<dbReference type="OrthoDB" id="414945at2759"/>